<feature type="transmembrane region" description="Helical" evidence="6">
    <location>
        <begin position="266"/>
        <end position="288"/>
    </location>
</feature>
<evidence type="ECO:0000256" key="6">
    <source>
        <dbReference type="SAM" id="Phobius"/>
    </source>
</evidence>
<sequence length="333" mass="35846">MARVIDGVRQGAVSWWHRWSDGLRERRRRWPWLDHLFRAHRRYAEQRGDRSAAAITFYGFLSFFPLVALAYALLGYLVGVSRQARDYLVQAISELMPGLAADVDVAQIAQARGTAGAIGLAGLLIAGLGWMNAVRESLRDIWLGDPTGGGNIVLKKLADLGMLAFLGTTMIISVAVSTVTTRASHVVLGWLHLAGTPGAGTGLRLLSLAVAIGFNTLIFLVLFSRLSGTHAPWHDIVRGALFGAVGFEILKLTGTLLIGHTLGNPVYASFAAVAGLLLWIDVVSRFVLFAAAWTATRRVVLSADAANRANQTEDTAPMAVLDDAQTPVEPLGR</sequence>
<dbReference type="PIRSF" id="PIRSF035875">
    <property type="entry name" value="RNase_BN"/>
    <property type="match status" value="1"/>
</dbReference>
<protein>
    <submittedName>
        <fullName evidence="7">Membrane protein</fullName>
    </submittedName>
</protein>
<comment type="caution">
    <text evidence="7">The sequence shown here is derived from an EMBL/GenBank/DDBJ whole genome shotgun (WGS) entry which is preliminary data.</text>
</comment>
<dbReference type="InterPro" id="IPR017039">
    <property type="entry name" value="Virul_fac_BrkB"/>
</dbReference>
<evidence type="ECO:0000313" key="7">
    <source>
        <dbReference type="EMBL" id="REE98263.1"/>
    </source>
</evidence>
<feature type="transmembrane region" description="Helical" evidence="6">
    <location>
        <begin position="160"/>
        <end position="183"/>
    </location>
</feature>
<dbReference type="Proteomes" id="UP000256661">
    <property type="component" value="Unassembled WGS sequence"/>
</dbReference>
<dbReference type="RefSeq" id="WP_116023742.1">
    <property type="nucleotide sequence ID" value="NZ_QTTT01000001.1"/>
</dbReference>
<evidence type="ECO:0000256" key="5">
    <source>
        <dbReference type="ARBA" id="ARBA00023136"/>
    </source>
</evidence>
<dbReference type="PANTHER" id="PTHR30213:SF1">
    <property type="entry name" value="INNER MEMBRANE PROTEIN YHJD"/>
    <property type="match status" value="1"/>
</dbReference>
<feature type="transmembrane region" description="Helical" evidence="6">
    <location>
        <begin position="51"/>
        <end position="78"/>
    </location>
</feature>
<keyword evidence="3 6" id="KW-0812">Transmembrane</keyword>
<dbReference type="OrthoDB" id="4127374at2"/>
<dbReference type="GO" id="GO:0005886">
    <property type="term" value="C:plasma membrane"/>
    <property type="evidence" value="ECO:0007669"/>
    <property type="project" value="UniProtKB-SubCell"/>
</dbReference>
<organism evidence="7 8">
    <name type="scientific">Thermomonospora umbrina</name>
    <dbReference type="NCBI Taxonomy" id="111806"/>
    <lineage>
        <taxon>Bacteria</taxon>
        <taxon>Bacillati</taxon>
        <taxon>Actinomycetota</taxon>
        <taxon>Actinomycetes</taxon>
        <taxon>Streptosporangiales</taxon>
        <taxon>Thermomonosporaceae</taxon>
        <taxon>Thermomonospora</taxon>
    </lineage>
</organism>
<keyword evidence="5 6" id="KW-0472">Membrane</keyword>
<proteinExistence type="predicted"/>
<evidence type="ECO:0000256" key="1">
    <source>
        <dbReference type="ARBA" id="ARBA00004651"/>
    </source>
</evidence>
<comment type="subcellular location">
    <subcellularLocation>
        <location evidence="1">Cell membrane</location>
        <topology evidence="1">Multi-pass membrane protein</topology>
    </subcellularLocation>
</comment>
<reference evidence="7 8" key="1">
    <citation type="submission" date="2018-08" db="EMBL/GenBank/DDBJ databases">
        <title>Sequencing the genomes of 1000 actinobacteria strains.</title>
        <authorList>
            <person name="Klenk H.-P."/>
        </authorList>
    </citation>
    <scope>NUCLEOTIDE SEQUENCE [LARGE SCALE GENOMIC DNA]</scope>
    <source>
        <strain evidence="7 8">DSM 43927</strain>
    </source>
</reference>
<evidence type="ECO:0000313" key="8">
    <source>
        <dbReference type="Proteomes" id="UP000256661"/>
    </source>
</evidence>
<accession>A0A3D9SW68</accession>
<keyword evidence="2" id="KW-1003">Cell membrane</keyword>
<name>A0A3D9SW68_9ACTN</name>
<keyword evidence="8" id="KW-1185">Reference proteome</keyword>
<dbReference type="EMBL" id="QTTT01000001">
    <property type="protein sequence ID" value="REE98263.1"/>
    <property type="molecule type" value="Genomic_DNA"/>
</dbReference>
<feature type="transmembrane region" description="Helical" evidence="6">
    <location>
        <begin position="203"/>
        <end position="224"/>
    </location>
</feature>
<evidence type="ECO:0000256" key="4">
    <source>
        <dbReference type="ARBA" id="ARBA00022989"/>
    </source>
</evidence>
<feature type="transmembrane region" description="Helical" evidence="6">
    <location>
        <begin position="236"/>
        <end position="260"/>
    </location>
</feature>
<feature type="transmembrane region" description="Helical" evidence="6">
    <location>
        <begin position="115"/>
        <end position="134"/>
    </location>
</feature>
<evidence type="ECO:0000256" key="2">
    <source>
        <dbReference type="ARBA" id="ARBA00022475"/>
    </source>
</evidence>
<keyword evidence="4 6" id="KW-1133">Transmembrane helix</keyword>
<dbReference type="AlphaFoldDB" id="A0A3D9SW68"/>
<dbReference type="PANTHER" id="PTHR30213">
    <property type="entry name" value="INNER MEMBRANE PROTEIN YHJD"/>
    <property type="match status" value="1"/>
</dbReference>
<gene>
    <name evidence="7" type="ORF">DFJ69_3747</name>
</gene>
<dbReference type="Pfam" id="PF03631">
    <property type="entry name" value="Virul_fac_BrkB"/>
    <property type="match status" value="1"/>
</dbReference>
<evidence type="ECO:0000256" key="3">
    <source>
        <dbReference type="ARBA" id="ARBA00022692"/>
    </source>
</evidence>